<keyword evidence="11" id="KW-0966">Cell projection</keyword>
<feature type="transmembrane region" description="Helical" evidence="10">
    <location>
        <begin position="20"/>
        <end position="45"/>
    </location>
</feature>
<keyword evidence="5 10" id="KW-0145">Chemotaxis</keyword>
<dbReference type="RefSeq" id="WP_063296415.1">
    <property type="nucleotide sequence ID" value="NZ_FOSK01000007.1"/>
</dbReference>
<comment type="function">
    <text evidence="1 10">Controls the rotational direction of flagella during chemotaxis.</text>
</comment>
<accession>A0A1I4BAN8</accession>
<keyword evidence="11" id="KW-0969">Cilium</keyword>
<dbReference type="InterPro" id="IPR005503">
    <property type="entry name" value="FliL"/>
</dbReference>
<keyword evidence="10" id="KW-0997">Cell inner membrane</keyword>
<comment type="caution">
    <text evidence="11">The sequence shown here is derived from an EMBL/GenBank/DDBJ whole genome shotgun (WGS) entry which is preliminary data.</text>
</comment>
<keyword evidence="6 10" id="KW-0812">Transmembrane</keyword>
<keyword evidence="7 10" id="KW-0283">Flagellar rotation</keyword>
<sequence>MALKPQLPKPQLPASENSWMGVAVAAIVVTAVASAGGMGIGSTLVDQVHGKYLEEQKANSGALINPEYTESSQIVSLKPIVTNLLSSSKNWIRIEASVVLMQRGIEEQDHSLLVKQVEQDLLLYARTLGPRQLEGTRGLLRLRDDLNERAKMRGGKFVKELVLESVVIQ</sequence>
<evidence type="ECO:0000256" key="4">
    <source>
        <dbReference type="ARBA" id="ARBA00022475"/>
    </source>
</evidence>
<proteinExistence type="inferred from homology"/>
<evidence type="ECO:0000256" key="2">
    <source>
        <dbReference type="ARBA" id="ARBA00004162"/>
    </source>
</evidence>
<evidence type="ECO:0000256" key="10">
    <source>
        <dbReference type="RuleBase" id="RU364125"/>
    </source>
</evidence>
<gene>
    <name evidence="11" type="ORF">SAMN04488518_107253</name>
</gene>
<reference evidence="11 12" key="1">
    <citation type="submission" date="2016-10" db="EMBL/GenBank/DDBJ databases">
        <authorList>
            <person name="Varghese N."/>
            <person name="Submissions S."/>
        </authorList>
    </citation>
    <scope>NUCLEOTIDE SEQUENCE [LARGE SCALE GENOMIC DNA]</scope>
    <source>
        <strain evidence="11 12">DSM 16392</strain>
    </source>
</reference>
<name>A0A1I4BAN8_9HYPH</name>
<keyword evidence="4" id="KW-1003">Cell membrane</keyword>
<evidence type="ECO:0000256" key="7">
    <source>
        <dbReference type="ARBA" id="ARBA00022779"/>
    </source>
</evidence>
<evidence type="ECO:0000256" key="1">
    <source>
        <dbReference type="ARBA" id="ARBA00002254"/>
    </source>
</evidence>
<comment type="subcellular location">
    <subcellularLocation>
        <location evidence="10">Cell inner membrane</location>
    </subcellularLocation>
    <subcellularLocation>
        <location evidence="2">Cell membrane</location>
        <topology evidence="2">Single-pass membrane protein</topology>
    </subcellularLocation>
</comment>
<comment type="similarity">
    <text evidence="3 10">Belongs to the FliL family.</text>
</comment>
<keyword evidence="8 10" id="KW-1133">Transmembrane helix</keyword>
<evidence type="ECO:0000256" key="6">
    <source>
        <dbReference type="ARBA" id="ARBA00022692"/>
    </source>
</evidence>
<keyword evidence="11" id="KW-0282">Flagellum</keyword>
<evidence type="ECO:0000256" key="9">
    <source>
        <dbReference type="ARBA" id="ARBA00023136"/>
    </source>
</evidence>
<evidence type="ECO:0000313" key="12">
    <source>
        <dbReference type="Proteomes" id="UP000199598"/>
    </source>
</evidence>
<organism evidence="11 12">
    <name type="scientific">Pseudovibrio ascidiaceicola</name>
    <dbReference type="NCBI Taxonomy" id="285279"/>
    <lineage>
        <taxon>Bacteria</taxon>
        <taxon>Pseudomonadati</taxon>
        <taxon>Pseudomonadota</taxon>
        <taxon>Alphaproteobacteria</taxon>
        <taxon>Hyphomicrobiales</taxon>
        <taxon>Stappiaceae</taxon>
        <taxon>Pseudovibrio</taxon>
    </lineage>
</organism>
<dbReference type="Pfam" id="PF03748">
    <property type="entry name" value="FliL"/>
    <property type="match status" value="1"/>
</dbReference>
<keyword evidence="9 10" id="KW-0472">Membrane</keyword>
<dbReference type="EMBL" id="FOSK01000007">
    <property type="protein sequence ID" value="SFK65835.1"/>
    <property type="molecule type" value="Genomic_DNA"/>
</dbReference>
<evidence type="ECO:0000313" key="11">
    <source>
        <dbReference type="EMBL" id="SFK65835.1"/>
    </source>
</evidence>
<evidence type="ECO:0000256" key="3">
    <source>
        <dbReference type="ARBA" id="ARBA00008281"/>
    </source>
</evidence>
<protein>
    <recommendedName>
        <fullName evidence="10">Flagellar protein FliL</fullName>
    </recommendedName>
</protein>
<evidence type="ECO:0000256" key="8">
    <source>
        <dbReference type="ARBA" id="ARBA00022989"/>
    </source>
</evidence>
<keyword evidence="12" id="KW-1185">Reference proteome</keyword>
<evidence type="ECO:0000256" key="5">
    <source>
        <dbReference type="ARBA" id="ARBA00022500"/>
    </source>
</evidence>
<dbReference type="Proteomes" id="UP000199598">
    <property type="component" value="Unassembled WGS sequence"/>
</dbReference>